<dbReference type="InterPro" id="IPR040389">
    <property type="entry name" value="SMR"/>
</dbReference>
<dbReference type="GO" id="GO:0004860">
    <property type="term" value="F:protein kinase inhibitor activity"/>
    <property type="evidence" value="ECO:0007669"/>
    <property type="project" value="UniProtKB-KW"/>
</dbReference>
<dbReference type="PANTHER" id="PTHR33142">
    <property type="entry name" value="CYCLIN-DEPENDENT PROTEIN KINASE INHIBITOR SMR13"/>
    <property type="match status" value="1"/>
</dbReference>
<dbReference type="PANTHER" id="PTHR33142:SF8">
    <property type="entry name" value="CYCLIN-DEPENDENT PROTEIN KINASE INHIBITOR SMR9"/>
    <property type="match status" value="1"/>
</dbReference>
<dbReference type="EMBL" id="MNCJ02000317">
    <property type="protein sequence ID" value="KAF5819876.1"/>
    <property type="molecule type" value="Genomic_DNA"/>
</dbReference>
<dbReference type="Proteomes" id="UP000215914">
    <property type="component" value="Unassembled WGS sequence"/>
</dbReference>
<comment type="caution">
    <text evidence="3">The sequence shown here is derived from an EMBL/GenBank/DDBJ whole genome shotgun (WGS) entry which is preliminary data.</text>
</comment>
<accession>A0A9K3P0X5</accession>
<evidence type="ECO:0000256" key="2">
    <source>
        <dbReference type="ARBA" id="ARBA00023306"/>
    </source>
</evidence>
<evidence type="ECO:0000313" key="4">
    <source>
        <dbReference type="Proteomes" id="UP000215914"/>
    </source>
</evidence>
<keyword evidence="4" id="KW-1185">Reference proteome</keyword>
<dbReference type="GO" id="GO:0005634">
    <property type="term" value="C:nucleus"/>
    <property type="evidence" value="ECO:0000318"/>
    <property type="project" value="GO_Central"/>
</dbReference>
<evidence type="ECO:0000313" key="3">
    <source>
        <dbReference type="EMBL" id="KAF5819876.1"/>
    </source>
</evidence>
<name>A0A9K3P0X5_HELAN</name>
<evidence type="ECO:0000256" key="1">
    <source>
        <dbReference type="ARBA" id="ARBA00023013"/>
    </source>
</evidence>
<proteinExistence type="predicted"/>
<protein>
    <submittedName>
        <fullName evidence="3">Cyclin-dependent protein kinase inhibitor SMR</fullName>
    </submittedName>
</protein>
<dbReference type="GO" id="GO:0032875">
    <property type="term" value="P:regulation of DNA endoreduplication"/>
    <property type="evidence" value="ECO:0007669"/>
    <property type="project" value="InterPro"/>
</dbReference>
<dbReference type="AlphaFoldDB" id="A0A9K3P0X5"/>
<organism evidence="3 4">
    <name type="scientific">Helianthus annuus</name>
    <name type="common">Common sunflower</name>
    <dbReference type="NCBI Taxonomy" id="4232"/>
    <lineage>
        <taxon>Eukaryota</taxon>
        <taxon>Viridiplantae</taxon>
        <taxon>Streptophyta</taxon>
        <taxon>Embryophyta</taxon>
        <taxon>Tracheophyta</taxon>
        <taxon>Spermatophyta</taxon>
        <taxon>Magnoliopsida</taxon>
        <taxon>eudicotyledons</taxon>
        <taxon>Gunneridae</taxon>
        <taxon>Pentapetalae</taxon>
        <taxon>asterids</taxon>
        <taxon>campanulids</taxon>
        <taxon>Asterales</taxon>
        <taxon>Asteraceae</taxon>
        <taxon>Asteroideae</taxon>
        <taxon>Heliantheae alliance</taxon>
        <taxon>Heliantheae</taxon>
        <taxon>Helianthus</taxon>
    </lineage>
</organism>
<dbReference type="Gramene" id="mRNA:HanXRQr2_Chr02g0082561">
    <property type="protein sequence ID" value="mRNA:HanXRQr2_Chr02g0082561"/>
    <property type="gene ID" value="HanXRQr2_Chr02g0082561"/>
</dbReference>
<sequence length="144" mass="16521">MAPSRKNARKPRRTLKKKKNMVQETNSLLCSDHDTVLNLNKMDEINSIGCTTPKAQKYQIPEILTCPPAPKKKPRLVSSCTLRRSPISFFDPPDIEVFFASHLASIYNHVHTPKEREGDRSVSVWLFLEEAFNFFKFLSLCGRV</sequence>
<keyword evidence="1" id="KW-0649">Protein kinase inhibitor</keyword>
<gene>
    <name evidence="3" type="ORF">HanXRQr2_Chr02g0082561</name>
</gene>
<keyword evidence="2" id="KW-0131">Cell cycle</keyword>
<reference evidence="3" key="1">
    <citation type="journal article" date="2017" name="Nature">
        <title>The sunflower genome provides insights into oil metabolism, flowering and Asterid evolution.</title>
        <authorList>
            <person name="Badouin H."/>
            <person name="Gouzy J."/>
            <person name="Grassa C.J."/>
            <person name="Murat F."/>
            <person name="Staton S.E."/>
            <person name="Cottret L."/>
            <person name="Lelandais-Briere C."/>
            <person name="Owens G.L."/>
            <person name="Carrere S."/>
            <person name="Mayjonade B."/>
            <person name="Legrand L."/>
            <person name="Gill N."/>
            <person name="Kane N.C."/>
            <person name="Bowers J.E."/>
            <person name="Hubner S."/>
            <person name="Bellec A."/>
            <person name="Berard A."/>
            <person name="Berges H."/>
            <person name="Blanchet N."/>
            <person name="Boniface M.C."/>
            <person name="Brunel D."/>
            <person name="Catrice O."/>
            <person name="Chaidir N."/>
            <person name="Claudel C."/>
            <person name="Donnadieu C."/>
            <person name="Faraut T."/>
            <person name="Fievet G."/>
            <person name="Helmstetter N."/>
            <person name="King M."/>
            <person name="Knapp S.J."/>
            <person name="Lai Z."/>
            <person name="Le Paslier M.C."/>
            <person name="Lippi Y."/>
            <person name="Lorenzon L."/>
            <person name="Mandel J.R."/>
            <person name="Marage G."/>
            <person name="Marchand G."/>
            <person name="Marquand E."/>
            <person name="Bret-Mestries E."/>
            <person name="Morien E."/>
            <person name="Nambeesan S."/>
            <person name="Nguyen T."/>
            <person name="Pegot-Espagnet P."/>
            <person name="Pouilly N."/>
            <person name="Raftis F."/>
            <person name="Sallet E."/>
            <person name="Schiex T."/>
            <person name="Thomas J."/>
            <person name="Vandecasteele C."/>
            <person name="Vares D."/>
            <person name="Vear F."/>
            <person name="Vautrin S."/>
            <person name="Crespi M."/>
            <person name="Mangin B."/>
            <person name="Burke J.M."/>
            <person name="Salse J."/>
            <person name="Munos S."/>
            <person name="Vincourt P."/>
            <person name="Rieseberg L.H."/>
            <person name="Langlade N.B."/>
        </authorList>
    </citation>
    <scope>NUCLEOTIDE SEQUENCE</scope>
    <source>
        <tissue evidence="3">Leaves</tissue>
    </source>
</reference>
<reference evidence="3" key="2">
    <citation type="submission" date="2020-06" db="EMBL/GenBank/DDBJ databases">
        <title>Helianthus annuus Genome sequencing and assembly Release 2.</title>
        <authorList>
            <person name="Gouzy J."/>
            <person name="Langlade N."/>
            <person name="Munos S."/>
        </authorList>
    </citation>
    <scope>NUCLEOTIDE SEQUENCE</scope>
    <source>
        <tissue evidence="3">Leaves</tissue>
    </source>
</reference>